<dbReference type="Proteomes" id="UP001279734">
    <property type="component" value="Unassembled WGS sequence"/>
</dbReference>
<dbReference type="EMBL" id="BSYO01000027">
    <property type="protein sequence ID" value="GMH24091.1"/>
    <property type="molecule type" value="Genomic_DNA"/>
</dbReference>
<organism evidence="3 4">
    <name type="scientific">Nepenthes gracilis</name>
    <name type="common">Slender pitcher plant</name>
    <dbReference type="NCBI Taxonomy" id="150966"/>
    <lineage>
        <taxon>Eukaryota</taxon>
        <taxon>Viridiplantae</taxon>
        <taxon>Streptophyta</taxon>
        <taxon>Embryophyta</taxon>
        <taxon>Tracheophyta</taxon>
        <taxon>Spermatophyta</taxon>
        <taxon>Magnoliopsida</taxon>
        <taxon>eudicotyledons</taxon>
        <taxon>Gunneridae</taxon>
        <taxon>Pentapetalae</taxon>
        <taxon>Caryophyllales</taxon>
        <taxon>Nepenthaceae</taxon>
        <taxon>Nepenthes</taxon>
    </lineage>
</organism>
<dbReference type="AlphaFoldDB" id="A0AAD3Y204"/>
<evidence type="ECO:0000256" key="2">
    <source>
        <dbReference type="SAM" id="Phobius"/>
    </source>
</evidence>
<protein>
    <submittedName>
        <fullName evidence="3">Uncharacterized protein</fullName>
    </submittedName>
</protein>
<name>A0AAD3Y204_NEPGR</name>
<comment type="caution">
    <text evidence="3">The sequence shown here is derived from an EMBL/GenBank/DDBJ whole genome shotgun (WGS) entry which is preliminary data.</text>
</comment>
<evidence type="ECO:0000313" key="3">
    <source>
        <dbReference type="EMBL" id="GMH24091.1"/>
    </source>
</evidence>
<gene>
    <name evidence="3" type="ORF">Nepgr_025934</name>
</gene>
<feature type="transmembrane region" description="Helical" evidence="2">
    <location>
        <begin position="6"/>
        <end position="24"/>
    </location>
</feature>
<keyword evidence="2" id="KW-0472">Membrane</keyword>
<sequence length="103" mass="11251">MGSIKFLSSWVFLVMIFSIEIQFTNRRQMNFGGKVATEQLIAGSFKFTNDRAKGGPVTNEVRSRHSGQAAGEYRWPLPSMGHVDDLRPSAPGGSPGVGHSLQN</sequence>
<reference evidence="3" key="1">
    <citation type="submission" date="2023-05" db="EMBL/GenBank/DDBJ databases">
        <title>Nepenthes gracilis genome sequencing.</title>
        <authorList>
            <person name="Fukushima K."/>
        </authorList>
    </citation>
    <scope>NUCLEOTIDE SEQUENCE</scope>
    <source>
        <strain evidence="3">SING2019-196</strain>
    </source>
</reference>
<evidence type="ECO:0000256" key="1">
    <source>
        <dbReference type="SAM" id="MobiDB-lite"/>
    </source>
</evidence>
<keyword evidence="4" id="KW-1185">Reference proteome</keyword>
<accession>A0AAD3Y204</accession>
<proteinExistence type="predicted"/>
<keyword evidence="2" id="KW-1133">Transmembrane helix</keyword>
<evidence type="ECO:0000313" key="4">
    <source>
        <dbReference type="Proteomes" id="UP001279734"/>
    </source>
</evidence>
<feature type="region of interest" description="Disordered" evidence="1">
    <location>
        <begin position="52"/>
        <end position="103"/>
    </location>
</feature>
<keyword evidence="2" id="KW-0812">Transmembrane</keyword>